<dbReference type="Proteomes" id="UP000054826">
    <property type="component" value="Unassembled WGS sequence"/>
</dbReference>
<proteinExistence type="predicted"/>
<sequence length="127" mass="14062">MEDAFNSALISAFLFDAIEISRFQEDLANSAIFCEEVPDMVPTPIMSARKKKDRLGQAQKKPIELDVLRLLRDWPQSLITGCCSNSSGGGRLSSSVFSQSFSQVLPCTLNLSFDKTLSSTKLFVTYN</sequence>
<dbReference type="EMBL" id="JYDV01000053">
    <property type="protein sequence ID" value="KRZ37885.1"/>
    <property type="molecule type" value="Genomic_DNA"/>
</dbReference>
<dbReference type="Proteomes" id="UP000054805">
    <property type="component" value="Unassembled WGS sequence"/>
</dbReference>
<keyword evidence="3" id="KW-1185">Reference proteome</keyword>
<dbReference type="EMBL" id="JYDS01000094">
    <property type="protein sequence ID" value="KRZ25860.1"/>
    <property type="molecule type" value="Genomic_DNA"/>
</dbReference>
<gene>
    <name evidence="1" type="ORF">T4B_11322</name>
    <name evidence="2" type="ORF">T4C_12565</name>
</gene>
<evidence type="ECO:0000313" key="4">
    <source>
        <dbReference type="Proteomes" id="UP000054826"/>
    </source>
</evidence>
<evidence type="ECO:0000313" key="3">
    <source>
        <dbReference type="Proteomes" id="UP000054805"/>
    </source>
</evidence>
<reference evidence="3 4" key="1">
    <citation type="submission" date="2015-01" db="EMBL/GenBank/DDBJ databases">
        <title>Evolution of Trichinella species and genotypes.</title>
        <authorList>
            <person name="Korhonen P.K."/>
            <person name="Edoardo P."/>
            <person name="Giuseppe L.R."/>
            <person name="Gasser R.B."/>
        </authorList>
    </citation>
    <scope>NUCLEOTIDE SEQUENCE [LARGE SCALE GENOMIC DNA]</scope>
    <source>
        <strain evidence="2">ISS176</strain>
        <strain evidence="1">ISS588</strain>
    </source>
</reference>
<name>A0A0V1ISW2_TRIPS</name>
<evidence type="ECO:0000313" key="1">
    <source>
        <dbReference type="EMBL" id="KRZ25860.1"/>
    </source>
</evidence>
<protein>
    <submittedName>
        <fullName evidence="1">Uncharacterized protein</fullName>
    </submittedName>
</protein>
<comment type="caution">
    <text evidence="1">The sequence shown here is derived from an EMBL/GenBank/DDBJ whole genome shotgun (WGS) entry which is preliminary data.</text>
</comment>
<organism evidence="1 3">
    <name type="scientific">Trichinella pseudospiralis</name>
    <name type="common">Parasitic roundworm</name>
    <dbReference type="NCBI Taxonomy" id="6337"/>
    <lineage>
        <taxon>Eukaryota</taxon>
        <taxon>Metazoa</taxon>
        <taxon>Ecdysozoa</taxon>
        <taxon>Nematoda</taxon>
        <taxon>Enoplea</taxon>
        <taxon>Dorylaimia</taxon>
        <taxon>Trichinellida</taxon>
        <taxon>Trichinellidae</taxon>
        <taxon>Trichinella</taxon>
    </lineage>
</organism>
<evidence type="ECO:0000313" key="2">
    <source>
        <dbReference type="EMBL" id="KRZ37885.1"/>
    </source>
</evidence>
<dbReference type="AlphaFoldDB" id="A0A0V1ISW2"/>
<accession>A0A0V1ISW2</accession>